<dbReference type="EMBL" id="JAPFFF010000002">
    <property type="protein sequence ID" value="KAK8897016.1"/>
    <property type="molecule type" value="Genomic_DNA"/>
</dbReference>
<protein>
    <recommendedName>
        <fullName evidence="3">F5/8 type C domain-containing protein</fullName>
    </recommendedName>
</protein>
<name>A0ABR2L1Z6_9EUKA</name>
<reference evidence="1 2" key="1">
    <citation type="submission" date="2024-04" db="EMBL/GenBank/DDBJ databases">
        <title>Tritrichomonas musculus Genome.</title>
        <authorList>
            <person name="Alves-Ferreira E."/>
            <person name="Grigg M."/>
            <person name="Lorenzi H."/>
            <person name="Galac M."/>
        </authorList>
    </citation>
    <scope>NUCLEOTIDE SEQUENCE [LARGE SCALE GENOMIC DNA]</scope>
    <source>
        <strain evidence="1 2">EAF2021</strain>
    </source>
</reference>
<sequence length="512" mass="60204">MSSNEKLLIETSIYDLRRVFLNDISDPFIFVVNFTHQISTKNNNLINKDKRKDRSENRIVIKTTTNKARSISKKINEIFKVDPTINSFEINFPVKLLKSSQSSESNNVQIPTTKDKETIEETFNLLLLSTIKNCEIDKNLKSMLHHLKFFLGDELNENTEADQEDLSYNSYLIDNIKEAVSLLSTQYHYKSVEYLSENLIPFIQSPLMKGIDENILNDIIDLYVESHIQKLDILKSNKLFSIQNEIREIFKILQEKEENELLVYFLLSLKMENFNEEMLSYLINHIDDDVKSKEFSRLMFFIKQKLFPLFQNYISQQMIDLNQVHIDCHYKKGEELNGIISYLIQEGGREILSNGVLTLTGGTDPLLNPYHPITNVTEYGDKINDYFYNFHSTLTPSENSNFIDFDFGERQVLITSYTIRSNKNNENGRYHPKSWKICGSNDKTSWEVLDHQLDCPDLNGPYKQHHFICEHVKSKYRYIRYVQEDSFDSARTRTNFKYIIYLTCIEFFGEIY</sequence>
<evidence type="ECO:0000313" key="1">
    <source>
        <dbReference type="EMBL" id="KAK8897016.1"/>
    </source>
</evidence>
<dbReference type="Proteomes" id="UP001470230">
    <property type="component" value="Unassembled WGS sequence"/>
</dbReference>
<dbReference type="Gene3D" id="2.60.120.260">
    <property type="entry name" value="Galactose-binding domain-like"/>
    <property type="match status" value="1"/>
</dbReference>
<evidence type="ECO:0008006" key="3">
    <source>
        <dbReference type="Google" id="ProtNLM"/>
    </source>
</evidence>
<dbReference type="InterPro" id="IPR008979">
    <property type="entry name" value="Galactose-bd-like_sf"/>
</dbReference>
<keyword evidence="2" id="KW-1185">Reference proteome</keyword>
<evidence type="ECO:0000313" key="2">
    <source>
        <dbReference type="Proteomes" id="UP001470230"/>
    </source>
</evidence>
<gene>
    <name evidence="1" type="ORF">M9Y10_014948</name>
</gene>
<organism evidence="1 2">
    <name type="scientific">Tritrichomonas musculus</name>
    <dbReference type="NCBI Taxonomy" id="1915356"/>
    <lineage>
        <taxon>Eukaryota</taxon>
        <taxon>Metamonada</taxon>
        <taxon>Parabasalia</taxon>
        <taxon>Tritrichomonadida</taxon>
        <taxon>Tritrichomonadidae</taxon>
        <taxon>Tritrichomonas</taxon>
    </lineage>
</organism>
<accession>A0ABR2L1Z6</accession>
<comment type="caution">
    <text evidence="1">The sequence shown here is derived from an EMBL/GenBank/DDBJ whole genome shotgun (WGS) entry which is preliminary data.</text>
</comment>
<proteinExistence type="predicted"/>
<dbReference type="SUPFAM" id="SSF49785">
    <property type="entry name" value="Galactose-binding domain-like"/>
    <property type="match status" value="1"/>
</dbReference>